<evidence type="ECO:0000313" key="1">
    <source>
        <dbReference type="EMBL" id="MCC2228449.1"/>
    </source>
</evidence>
<keyword evidence="2" id="KW-1185">Reference proteome</keyword>
<gene>
    <name evidence="1" type="ORF">LKD40_11640</name>
</gene>
<proteinExistence type="predicted"/>
<organism evidence="1 2">
    <name type="scientific">Blautia fusiformis</name>
    <dbReference type="NCBI Taxonomy" id="2881264"/>
    <lineage>
        <taxon>Bacteria</taxon>
        <taxon>Bacillati</taxon>
        <taxon>Bacillota</taxon>
        <taxon>Clostridia</taxon>
        <taxon>Lachnospirales</taxon>
        <taxon>Lachnospiraceae</taxon>
        <taxon>Blautia</taxon>
    </lineage>
</organism>
<evidence type="ECO:0000313" key="2">
    <source>
        <dbReference type="Proteomes" id="UP001198612"/>
    </source>
</evidence>
<dbReference type="AlphaFoldDB" id="A0AAW4WD77"/>
<dbReference type="Proteomes" id="UP001198612">
    <property type="component" value="Unassembled WGS sequence"/>
</dbReference>
<dbReference type="RefSeq" id="WP_227588875.1">
    <property type="nucleotide sequence ID" value="NZ_JAJEQQ010000018.1"/>
</dbReference>
<sequence>MAKDRETPCLYYICMGECKKGRYANHWHYCQKCDKYKPRARVRHLNKKKEKLEKIRKNEKY</sequence>
<accession>A0AAW4WD77</accession>
<evidence type="ECO:0008006" key="3">
    <source>
        <dbReference type="Google" id="ProtNLM"/>
    </source>
</evidence>
<reference evidence="1 2" key="1">
    <citation type="submission" date="2021-10" db="EMBL/GenBank/DDBJ databases">
        <title>Anaerobic single-cell dispensing facilitates the cultivation of human gut bacteria.</title>
        <authorList>
            <person name="Afrizal A."/>
        </authorList>
    </citation>
    <scope>NUCLEOTIDE SEQUENCE [LARGE SCALE GENOMIC DNA]</scope>
    <source>
        <strain evidence="1 2">CLA-AA-H217</strain>
    </source>
</reference>
<name>A0AAW4WD77_9FIRM</name>
<dbReference type="EMBL" id="JAJEQQ010000018">
    <property type="protein sequence ID" value="MCC2228449.1"/>
    <property type="molecule type" value="Genomic_DNA"/>
</dbReference>
<protein>
    <recommendedName>
        <fullName evidence="3">C3H1-type domain-containing protein</fullName>
    </recommendedName>
</protein>
<comment type="caution">
    <text evidence="1">The sequence shown here is derived from an EMBL/GenBank/DDBJ whole genome shotgun (WGS) entry which is preliminary data.</text>
</comment>